<dbReference type="RefSeq" id="WP_307407192.1">
    <property type="nucleotide sequence ID" value="NZ_JAUSUR010000002.1"/>
</dbReference>
<feature type="transmembrane region" description="Helical" evidence="1">
    <location>
        <begin position="53"/>
        <end position="71"/>
    </location>
</feature>
<organism evidence="2 3">
    <name type="scientific">Breznakia pachnodae</name>
    <dbReference type="NCBI Taxonomy" id="265178"/>
    <lineage>
        <taxon>Bacteria</taxon>
        <taxon>Bacillati</taxon>
        <taxon>Bacillota</taxon>
        <taxon>Erysipelotrichia</taxon>
        <taxon>Erysipelotrichales</taxon>
        <taxon>Erysipelotrichaceae</taxon>
        <taxon>Breznakia</taxon>
    </lineage>
</organism>
<keyword evidence="1" id="KW-0812">Transmembrane</keyword>
<evidence type="ECO:0000313" key="2">
    <source>
        <dbReference type="EMBL" id="MDQ0360924.1"/>
    </source>
</evidence>
<reference evidence="2 3" key="1">
    <citation type="submission" date="2023-07" db="EMBL/GenBank/DDBJ databases">
        <title>Genomic Encyclopedia of Type Strains, Phase IV (KMG-IV): sequencing the most valuable type-strain genomes for metagenomic binning, comparative biology and taxonomic classification.</title>
        <authorList>
            <person name="Goeker M."/>
        </authorList>
    </citation>
    <scope>NUCLEOTIDE SEQUENCE [LARGE SCALE GENOMIC DNA]</scope>
    <source>
        <strain evidence="2 3">DSM 16784</strain>
    </source>
</reference>
<keyword evidence="3" id="KW-1185">Reference proteome</keyword>
<feature type="transmembrane region" description="Helical" evidence="1">
    <location>
        <begin position="77"/>
        <end position="96"/>
    </location>
</feature>
<proteinExistence type="predicted"/>
<sequence>MATDLMVKGFGVIIILFSLVIIISTLRGNPMMPTRGSKSREAFKQYPKRSKNFLSLVYSIPLLCFGITMLVPSLLKYFILIVPMALVISCVIFIFTNKS</sequence>
<dbReference type="EMBL" id="JAUSUR010000002">
    <property type="protein sequence ID" value="MDQ0360924.1"/>
    <property type="molecule type" value="Genomic_DNA"/>
</dbReference>
<comment type="caution">
    <text evidence="2">The sequence shown here is derived from an EMBL/GenBank/DDBJ whole genome shotgun (WGS) entry which is preliminary data.</text>
</comment>
<feature type="transmembrane region" description="Helical" evidence="1">
    <location>
        <begin position="6"/>
        <end position="26"/>
    </location>
</feature>
<dbReference type="Proteomes" id="UP001230220">
    <property type="component" value="Unassembled WGS sequence"/>
</dbReference>
<protein>
    <submittedName>
        <fullName evidence="2">Uncharacterized protein</fullName>
    </submittedName>
</protein>
<evidence type="ECO:0000256" key="1">
    <source>
        <dbReference type="SAM" id="Phobius"/>
    </source>
</evidence>
<keyword evidence="1" id="KW-1133">Transmembrane helix</keyword>
<name>A0ABU0E222_9FIRM</name>
<evidence type="ECO:0000313" key="3">
    <source>
        <dbReference type="Proteomes" id="UP001230220"/>
    </source>
</evidence>
<accession>A0ABU0E222</accession>
<keyword evidence="1" id="KW-0472">Membrane</keyword>
<gene>
    <name evidence="2" type="ORF">J2S15_001669</name>
</gene>